<evidence type="ECO:0000256" key="1">
    <source>
        <dbReference type="SAM" id="SignalP"/>
    </source>
</evidence>
<comment type="caution">
    <text evidence="2">The sequence shown here is derived from an EMBL/GenBank/DDBJ whole genome shotgun (WGS) entry which is preliminary data.</text>
</comment>
<sequence>MKLSAFHRRTCLTALALALPAGAALAAPAADCVLLARDEVRAQLGGAYTLMSQDPAGMCSWSSGAAGTLMLNLLRRPVAGEAAQVFDAHIAAGRDSGQQLVAVPALGQRASFLVSPADAPMQSLSLIIQDQTDTLTLMLYGAAGSSEDTRRALASLGQQALARRAKADQSFGTCEWFTPAQAAALIGPNPQIHRMGAQHCSASVGSTSAALVAMSSPVASVEVLRNMKAGAADSCQQLDLPELGEGAFAQHHCAAPGHLALSVYLQVGSRQVNWVLNPGTRPAGAEDLKALLPVIQSSLAHAERLKP</sequence>
<protein>
    <recommendedName>
        <fullName evidence="4">DUF302 domain-containing protein</fullName>
    </recommendedName>
</protein>
<organism evidence="2 3">
    <name type="scientific">Roseateles flavus</name>
    <dbReference type="NCBI Taxonomy" id="3149041"/>
    <lineage>
        <taxon>Bacteria</taxon>
        <taxon>Pseudomonadati</taxon>
        <taxon>Pseudomonadota</taxon>
        <taxon>Betaproteobacteria</taxon>
        <taxon>Burkholderiales</taxon>
        <taxon>Sphaerotilaceae</taxon>
        <taxon>Roseateles</taxon>
    </lineage>
</organism>
<dbReference type="EMBL" id="JBDPZC010000001">
    <property type="protein sequence ID" value="MEO3711550.1"/>
    <property type="molecule type" value="Genomic_DNA"/>
</dbReference>
<dbReference type="RefSeq" id="WP_347605486.1">
    <property type="nucleotide sequence ID" value="NZ_JBDPZC010000001.1"/>
</dbReference>
<evidence type="ECO:0000313" key="2">
    <source>
        <dbReference type="EMBL" id="MEO3711550.1"/>
    </source>
</evidence>
<proteinExistence type="predicted"/>
<evidence type="ECO:0000313" key="3">
    <source>
        <dbReference type="Proteomes" id="UP001462640"/>
    </source>
</evidence>
<dbReference type="Proteomes" id="UP001462640">
    <property type="component" value="Unassembled WGS sequence"/>
</dbReference>
<reference evidence="2 3" key="1">
    <citation type="submission" date="2024-05" db="EMBL/GenBank/DDBJ databases">
        <title>Roseateles sp. 2.12 16S ribosomal RNA gene Genome sequencing and assembly.</title>
        <authorList>
            <person name="Woo H."/>
        </authorList>
    </citation>
    <scope>NUCLEOTIDE SEQUENCE [LARGE SCALE GENOMIC DNA]</scope>
    <source>
        <strain evidence="2 3">2.12</strain>
    </source>
</reference>
<feature type="signal peptide" evidence="1">
    <location>
        <begin position="1"/>
        <end position="26"/>
    </location>
</feature>
<evidence type="ECO:0008006" key="4">
    <source>
        <dbReference type="Google" id="ProtNLM"/>
    </source>
</evidence>
<gene>
    <name evidence="2" type="ORF">ABDJ40_02080</name>
</gene>
<accession>A0ABV0G911</accession>
<feature type="chain" id="PRO_5045177655" description="DUF302 domain-containing protein" evidence="1">
    <location>
        <begin position="27"/>
        <end position="307"/>
    </location>
</feature>
<keyword evidence="1" id="KW-0732">Signal</keyword>
<keyword evidence="3" id="KW-1185">Reference proteome</keyword>
<name>A0ABV0G911_9BURK</name>